<feature type="compositionally biased region" description="Low complexity" evidence="1">
    <location>
        <begin position="289"/>
        <end position="300"/>
    </location>
</feature>
<gene>
    <name evidence="2" type="ORF">WMY93_032286</name>
</gene>
<feature type="compositionally biased region" description="Polar residues" evidence="1">
    <location>
        <begin position="112"/>
        <end position="121"/>
    </location>
</feature>
<name>A0AAW0MLV5_9GOBI</name>
<dbReference type="AlphaFoldDB" id="A0AAW0MLV5"/>
<feature type="region of interest" description="Disordered" evidence="1">
    <location>
        <begin position="148"/>
        <end position="167"/>
    </location>
</feature>
<evidence type="ECO:0000256" key="1">
    <source>
        <dbReference type="SAM" id="MobiDB-lite"/>
    </source>
</evidence>
<evidence type="ECO:0000313" key="3">
    <source>
        <dbReference type="Proteomes" id="UP001460270"/>
    </source>
</evidence>
<accession>A0AAW0MLV5</accession>
<feature type="region of interest" description="Disordered" evidence="1">
    <location>
        <begin position="1"/>
        <end position="32"/>
    </location>
</feature>
<protein>
    <submittedName>
        <fullName evidence="2">Uncharacterized protein</fullName>
    </submittedName>
</protein>
<organism evidence="2 3">
    <name type="scientific">Mugilogobius chulae</name>
    <name type="common">yellowstripe goby</name>
    <dbReference type="NCBI Taxonomy" id="88201"/>
    <lineage>
        <taxon>Eukaryota</taxon>
        <taxon>Metazoa</taxon>
        <taxon>Chordata</taxon>
        <taxon>Craniata</taxon>
        <taxon>Vertebrata</taxon>
        <taxon>Euteleostomi</taxon>
        <taxon>Actinopterygii</taxon>
        <taxon>Neopterygii</taxon>
        <taxon>Teleostei</taxon>
        <taxon>Neoteleostei</taxon>
        <taxon>Acanthomorphata</taxon>
        <taxon>Gobiaria</taxon>
        <taxon>Gobiiformes</taxon>
        <taxon>Gobioidei</taxon>
        <taxon>Gobiidae</taxon>
        <taxon>Gobionellinae</taxon>
        <taxon>Mugilogobius</taxon>
    </lineage>
</organism>
<dbReference type="EMBL" id="JBBPFD010000024">
    <property type="protein sequence ID" value="KAK7881108.1"/>
    <property type="molecule type" value="Genomic_DNA"/>
</dbReference>
<comment type="caution">
    <text evidence="2">The sequence shown here is derived from an EMBL/GenBank/DDBJ whole genome shotgun (WGS) entry which is preliminary data.</text>
</comment>
<keyword evidence="3" id="KW-1185">Reference proteome</keyword>
<dbReference type="Proteomes" id="UP001460270">
    <property type="component" value="Unassembled WGS sequence"/>
</dbReference>
<feature type="region of interest" description="Disordered" evidence="1">
    <location>
        <begin position="73"/>
        <end position="122"/>
    </location>
</feature>
<sequence>MSPSIKADVYSGLTSPKPTHSSGTSQAGKCASLFDTKSSEELRVDALLQDPGPSSHLVQDYQHRYLGTSLPKERTDAYASHEPSAALDFQPNTPDRTPKSTGPGISEAKRSPLSTNHSSDTAPHALASLGNFALGSPCAPYAHGSFMSSTKEVPPTSHGEGSLPSSDLSAQACMLRSDLSPAANAKTDLLKAFPDKQSSGMSAVHSRAQLEGYTHHPNYSFMSHHRLWSPSTVLECNREISPAGALGERLADQRLEYLWMVGSQGMEHKHCGTPAPNRTYITSANLQPSKNNNNNNSSSSHSRERTRPVTSHSHS</sequence>
<reference evidence="3" key="1">
    <citation type="submission" date="2024-04" db="EMBL/GenBank/DDBJ databases">
        <title>Salinicola lusitanus LLJ914,a marine bacterium isolated from the Okinawa Trough.</title>
        <authorList>
            <person name="Li J."/>
        </authorList>
    </citation>
    <scope>NUCLEOTIDE SEQUENCE [LARGE SCALE GENOMIC DNA]</scope>
</reference>
<evidence type="ECO:0000313" key="2">
    <source>
        <dbReference type="EMBL" id="KAK7881108.1"/>
    </source>
</evidence>
<proteinExistence type="predicted"/>
<feature type="region of interest" description="Disordered" evidence="1">
    <location>
        <begin position="269"/>
        <end position="315"/>
    </location>
</feature>
<feature type="compositionally biased region" description="Polar residues" evidence="1">
    <location>
        <begin position="12"/>
        <end position="27"/>
    </location>
</feature>
<feature type="compositionally biased region" description="Polar residues" evidence="1">
    <location>
        <begin position="279"/>
        <end position="288"/>
    </location>
</feature>